<proteinExistence type="predicted"/>
<comment type="caution">
    <text evidence="1">The sequence shown here is derived from an EMBL/GenBank/DDBJ whole genome shotgun (WGS) entry which is preliminary data.</text>
</comment>
<organism evidence="1 2">
    <name type="scientific">Monosporascus cannonballus</name>
    <dbReference type="NCBI Taxonomy" id="155416"/>
    <lineage>
        <taxon>Eukaryota</taxon>
        <taxon>Fungi</taxon>
        <taxon>Dikarya</taxon>
        <taxon>Ascomycota</taxon>
        <taxon>Pezizomycotina</taxon>
        <taxon>Sordariomycetes</taxon>
        <taxon>Xylariomycetidae</taxon>
        <taxon>Xylariales</taxon>
        <taxon>Xylariales incertae sedis</taxon>
        <taxon>Monosporascus</taxon>
    </lineage>
</organism>
<dbReference type="Proteomes" id="UP000294003">
    <property type="component" value="Unassembled WGS sequence"/>
</dbReference>
<accession>A0ABY0HIA8</accession>
<protein>
    <recommendedName>
        <fullName evidence="3">Cytochrome P450</fullName>
    </recommendedName>
</protein>
<keyword evidence="2" id="KW-1185">Reference proteome</keyword>
<dbReference type="Gene3D" id="1.10.630.10">
    <property type="entry name" value="Cytochrome P450"/>
    <property type="match status" value="1"/>
</dbReference>
<dbReference type="EMBL" id="QJNS01000013">
    <property type="protein sequence ID" value="RYO94058.1"/>
    <property type="molecule type" value="Genomic_DNA"/>
</dbReference>
<dbReference type="InterPro" id="IPR036396">
    <property type="entry name" value="Cyt_P450_sf"/>
</dbReference>
<name>A0ABY0HIA8_9PEZI</name>
<evidence type="ECO:0000313" key="1">
    <source>
        <dbReference type="EMBL" id="RYO94058.1"/>
    </source>
</evidence>
<evidence type="ECO:0000313" key="2">
    <source>
        <dbReference type="Proteomes" id="UP000294003"/>
    </source>
</evidence>
<dbReference type="SUPFAM" id="SSF48264">
    <property type="entry name" value="Cytochrome P450"/>
    <property type="match status" value="1"/>
</dbReference>
<gene>
    <name evidence="1" type="ORF">DL762_000806</name>
</gene>
<reference evidence="1 2" key="1">
    <citation type="submission" date="2018-06" db="EMBL/GenBank/DDBJ databases">
        <title>Complete Genomes of Monosporascus.</title>
        <authorList>
            <person name="Robinson A.J."/>
            <person name="Natvig D.O."/>
        </authorList>
    </citation>
    <scope>NUCLEOTIDE SEQUENCE [LARGE SCALE GENOMIC DNA]</scope>
    <source>
        <strain evidence="1 2">CBS 609.92</strain>
    </source>
</reference>
<evidence type="ECO:0008006" key="3">
    <source>
        <dbReference type="Google" id="ProtNLM"/>
    </source>
</evidence>
<sequence length="405" mass="44350">MTTPTPQPSGVSLLGNIFDIDPSRTWESLKTVAEKYGETVCQTPAIASRSSSWRGPALAEELCDEKRFRNFVGGPIIGIRYGVGDCLFAAFDHEESWGVAHRIIAPRLCRDAVAGMFDEMRDTTMELIAKWRSIGPGANRVSTIGELNRLNLEAMEEAPSEAMKRPTRPGFLNWPLYGGKLKRATSTMRAYAAEAARHRKENPSEHRDLFWALLKAKDPGTGKSLGESQVIDEVVAMPTCSSTAPCLPSQVIHSLMENPHVITNARGELDTVVGGEGSPLSRCRVRAVAATTASPVLPGGGKYAVARDRAIIIVLAAINRDPAVFSDPLAFDLGHMTGEVFERLLHGVRRYFGNGNSGEVDFEKADPAYELKRDGRFNMRPVDFYAKSPSEFALIRRGCAGERRS</sequence>